<feature type="region of interest" description="Disordered" evidence="9">
    <location>
        <begin position="133"/>
        <end position="192"/>
    </location>
</feature>
<evidence type="ECO:0000256" key="3">
    <source>
        <dbReference type="ARBA" id="ARBA00022729"/>
    </source>
</evidence>
<feature type="compositionally biased region" description="Low complexity" evidence="9">
    <location>
        <begin position="198"/>
        <end position="209"/>
    </location>
</feature>
<evidence type="ECO:0000256" key="8">
    <source>
        <dbReference type="PROSITE-ProRule" id="PRU00740"/>
    </source>
</evidence>
<dbReference type="OrthoDB" id="9428839at2759"/>
<organism evidence="13 14">
    <name type="scientific">Leptobrachium leishanense</name>
    <name type="common">Leishan spiny toad</name>
    <dbReference type="NCBI Taxonomy" id="445787"/>
    <lineage>
        <taxon>Eukaryota</taxon>
        <taxon>Metazoa</taxon>
        <taxon>Chordata</taxon>
        <taxon>Craniata</taxon>
        <taxon>Vertebrata</taxon>
        <taxon>Euteleostomi</taxon>
        <taxon>Amphibia</taxon>
        <taxon>Batrachia</taxon>
        <taxon>Anura</taxon>
        <taxon>Pelobatoidea</taxon>
        <taxon>Megophryidae</taxon>
        <taxon>Leptobrachium</taxon>
    </lineage>
</organism>
<evidence type="ECO:0000256" key="7">
    <source>
        <dbReference type="ARBA" id="ARBA00023180"/>
    </source>
</evidence>
<dbReference type="PROSITE" id="PS51407">
    <property type="entry name" value="LAMP_3"/>
    <property type="match status" value="1"/>
</dbReference>
<name>A0A8C5M3K6_9ANUR</name>
<gene>
    <name evidence="13" type="primary">LAMP3</name>
</gene>
<feature type="transmembrane region" description="Helical" evidence="10">
    <location>
        <begin position="375"/>
        <end position="398"/>
    </location>
</feature>
<evidence type="ECO:0000256" key="5">
    <source>
        <dbReference type="ARBA" id="ARBA00022989"/>
    </source>
</evidence>
<keyword evidence="4" id="KW-0967">Endosome</keyword>
<dbReference type="GO" id="GO:0005765">
    <property type="term" value="C:lysosomal membrane"/>
    <property type="evidence" value="ECO:0007669"/>
    <property type="project" value="UniProtKB-SubCell"/>
</dbReference>
<dbReference type="InterPro" id="IPR002000">
    <property type="entry name" value="Lysosome-assoc_membr_glycop"/>
</dbReference>
<dbReference type="Gene3D" id="2.40.160.110">
    <property type="match status" value="1"/>
</dbReference>
<feature type="disulfide bond" evidence="8">
    <location>
        <begin position="330"/>
        <end position="367"/>
    </location>
</feature>
<keyword evidence="2 8" id="KW-0812">Transmembrane</keyword>
<accession>A0A8C5M3K6</accession>
<feature type="region of interest" description="Disordered" evidence="9">
    <location>
        <begin position="198"/>
        <end position="217"/>
    </location>
</feature>
<dbReference type="Ensembl" id="ENSLLET00000008675.1">
    <property type="protein sequence ID" value="ENSLLEP00000008343.1"/>
    <property type="gene ID" value="ENSLLEG00000005285.1"/>
</dbReference>
<keyword evidence="8" id="KW-0458">Lysosome</keyword>
<feature type="signal peptide" evidence="11">
    <location>
        <begin position="1"/>
        <end position="24"/>
    </location>
</feature>
<reference evidence="13" key="1">
    <citation type="submission" date="2025-08" db="UniProtKB">
        <authorList>
            <consortium name="Ensembl"/>
        </authorList>
    </citation>
    <scope>IDENTIFICATION</scope>
</reference>
<dbReference type="GeneTree" id="ENSGT00940000164015"/>
<keyword evidence="7" id="KW-0325">Glycoprotein</keyword>
<protein>
    <submittedName>
        <fullName evidence="13">Lysosomal associated membrane protein 3</fullName>
    </submittedName>
</protein>
<dbReference type="PRINTS" id="PR00336">
    <property type="entry name" value="LYSASSOCTDMP"/>
</dbReference>
<keyword evidence="8" id="KW-1015">Disulfide bond</keyword>
<evidence type="ECO:0000256" key="2">
    <source>
        <dbReference type="ARBA" id="ARBA00022692"/>
    </source>
</evidence>
<comment type="caution">
    <text evidence="8">Lacks conserved residue(s) required for the propagation of feature annotation.</text>
</comment>
<feature type="region of interest" description="Disordered" evidence="9">
    <location>
        <begin position="78"/>
        <end position="115"/>
    </location>
</feature>
<reference evidence="13" key="2">
    <citation type="submission" date="2025-09" db="UniProtKB">
        <authorList>
            <consortium name="Ensembl"/>
        </authorList>
    </citation>
    <scope>IDENTIFICATION</scope>
</reference>
<proteinExistence type="inferred from homology"/>
<sequence>MSRLVWVSAVPFLCCVFLFRVADANPDTESMSLNRPPASFVQTDSSTKPNLPTQATTTTAKITTTTTHALNTAAHTTNTTTHAPNTTAHTTNTTTHAPTTTAHTTNTTTHAPNTTAHTTNTTTHALNTTAHTTNTTTHAPNTTAHTTNTTTHAPTTTAHTTNTTTHAPNTTAHTTYTTTHAPTTTAHTTNTTTHALNTTTSSYTTQPTPTLAPNPSPPTAGIYTVKDIKNVICIKALVGLELQLYNSSKVKGYYNIIPNETTTDGTCGDSTANLKVSFPGGFINFGFVTDQGYYYIKDIDVLLKLASETWNVSTTNEKLLYTKRGNSVTCKNTPTTKIKDSVGVVMANVKLQAFDFTSGEFGKEEECTADANKKLIPIVVTLAVVGMILIILLVVLLARRRMNSEYQRI</sequence>
<evidence type="ECO:0000256" key="10">
    <source>
        <dbReference type="SAM" id="Phobius"/>
    </source>
</evidence>
<dbReference type="AlphaFoldDB" id="A0A8C5M3K6"/>
<dbReference type="PANTHER" id="PTHR11506:SF2">
    <property type="entry name" value="MACROSIALIN"/>
    <property type="match status" value="1"/>
</dbReference>
<evidence type="ECO:0000259" key="12">
    <source>
        <dbReference type="Pfam" id="PF01299"/>
    </source>
</evidence>
<dbReference type="GO" id="GO:0031902">
    <property type="term" value="C:late endosome membrane"/>
    <property type="evidence" value="ECO:0007669"/>
    <property type="project" value="TreeGrafter"/>
</dbReference>
<feature type="region of interest" description="Disordered" evidence="9">
    <location>
        <begin position="27"/>
        <end position="54"/>
    </location>
</feature>
<dbReference type="PANTHER" id="PTHR11506">
    <property type="entry name" value="LYSOSOME-ASSOCIATED MEMBRANE GLYCOPROTEIN"/>
    <property type="match status" value="1"/>
</dbReference>
<feature type="domain" description="Lysosome-associated membrane glycoprotein 2-like luminal" evidence="12">
    <location>
        <begin position="218"/>
        <end position="356"/>
    </location>
</feature>
<evidence type="ECO:0000256" key="6">
    <source>
        <dbReference type="ARBA" id="ARBA00023136"/>
    </source>
</evidence>
<keyword evidence="5 10" id="KW-1133">Transmembrane helix</keyword>
<comment type="similarity">
    <text evidence="8">Belongs to the LAMP family.</text>
</comment>
<evidence type="ECO:0000256" key="9">
    <source>
        <dbReference type="SAM" id="MobiDB-lite"/>
    </source>
</evidence>
<evidence type="ECO:0000313" key="13">
    <source>
        <dbReference type="Ensembl" id="ENSLLEP00000008343.1"/>
    </source>
</evidence>
<dbReference type="InterPro" id="IPR048528">
    <property type="entry name" value="Lamp2-like_luminal"/>
</dbReference>
<evidence type="ECO:0000313" key="14">
    <source>
        <dbReference type="Proteomes" id="UP000694569"/>
    </source>
</evidence>
<feature type="chain" id="PRO_5034444248" evidence="11">
    <location>
        <begin position="25"/>
        <end position="409"/>
    </location>
</feature>
<evidence type="ECO:0000256" key="4">
    <source>
        <dbReference type="ARBA" id="ARBA00022753"/>
    </source>
</evidence>
<keyword evidence="14" id="KW-1185">Reference proteome</keyword>
<keyword evidence="6 8" id="KW-0472">Membrane</keyword>
<dbReference type="Proteomes" id="UP000694569">
    <property type="component" value="Unplaced"/>
</dbReference>
<evidence type="ECO:0000256" key="11">
    <source>
        <dbReference type="SAM" id="SignalP"/>
    </source>
</evidence>
<evidence type="ECO:0000256" key="1">
    <source>
        <dbReference type="ARBA" id="ARBA00004530"/>
    </source>
</evidence>
<dbReference type="GO" id="GO:0072594">
    <property type="term" value="P:establishment of protein localization to organelle"/>
    <property type="evidence" value="ECO:0007669"/>
    <property type="project" value="TreeGrafter"/>
</dbReference>
<comment type="subcellular location">
    <subcellularLocation>
        <location evidence="1">Endosome membrane</location>
        <topology evidence="1">Single-pass type I membrane protein</topology>
    </subcellularLocation>
    <subcellularLocation>
        <location evidence="8">Lysosome membrane</location>
        <topology evidence="8">Single-pass type I membrane protein</topology>
    </subcellularLocation>
</comment>
<keyword evidence="3 11" id="KW-0732">Signal</keyword>
<dbReference type="GO" id="GO:0005886">
    <property type="term" value="C:plasma membrane"/>
    <property type="evidence" value="ECO:0007669"/>
    <property type="project" value="TreeGrafter"/>
</dbReference>
<dbReference type="Pfam" id="PF01299">
    <property type="entry name" value="Lamp2-like_luminal"/>
    <property type="match status" value="1"/>
</dbReference>